<organism evidence="2 3">
    <name type="scientific">Candidatus Giovannonibacteria bacterium RIFCSPLOWO2_12_FULL_44_15</name>
    <dbReference type="NCBI Taxonomy" id="1798364"/>
    <lineage>
        <taxon>Bacteria</taxon>
        <taxon>Candidatus Giovannoniibacteriota</taxon>
    </lineage>
</organism>
<accession>A0A1F5Y0W4</accession>
<sequence length="59" mass="7203">MERKKDRRRKNQKIAPEKIYQRTALELMEETTHKVRRTQKGFHSFGDQRQRGGYHDDES</sequence>
<gene>
    <name evidence="2" type="ORF">A3G54_02310</name>
</gene>
<protein>
    <submittedName>
        <fullName evidence="2">Uncharacterized protein</fullName>
    </submittedName>
</protein>
<feature type="region of interest" description="Disordered" evidence="1">
    <location>
        <begin position="35"/>
        <end position="59"/>
    </location>
</feature>
<dbReference type="STRING" id="1798364.A3G54_02310"/>
<dbReference type="Proteomes" id="UP000178894">
    <property type="component" value="Unassembled WGS sequence"/>
</dbReference>
<proteinExistence type="predicted"/>
<evidence type="ECO:0000313" key="2">
    <source>
        <dbReference type="EMBL" id="OGF93807.1"/>
    </source>
</evidence>
<evidence type="ECO:0000256" key="1">
    <source>
        <dbReference type="SAM" id="MobiDB-lite"/>
    </source>
</evidence>
<feature type="compositionally biased region" description="Basic and acidic residues" evidence="1">
    <location>
        <begin position="46"/>
        <end position="59"/>
    </location>
</feature>
<name>A0A1F5Y0W4_9BACT</name>
<comment type="caution">
    <text evidence="2">The sequence shown here is derived from an EMBL/GenBank/DDBJ whole genome shotgun (WGS) entry which is preliminary data.</text>
</comment>
<evidence type="ECO:0000313" key="3">
    <source>
        <dbReference type="Proteomes" id="UP000178894"/>
    </source>
</evidence>
<dbReference type="AlphaFoldDB" id="A0A1F5Y0W4"/>
<reference evidence="2 3" key="1">
    <citation type="journal article" date="2016" name="Nat. Commun.">
        <title>Thousands of microbial genomes shed light on interconnected biogeochemical processes in an aquifer system.</title>
        <authorList>
            <person name="Anantharaman K."/>
            <person name="Brown C.T."/>
            <person name="Hug L.A."/>
            <person name="Sharon I."/>
            <person name="Castelle C.J."/>
            <person name="Probst A.J."/>
            <person name="Thomas B.C."/>
            <person name="Singh A."/>
            <person name="Wilkins M.J."/>
            <person name="Karaoz U."/>
            <person name="Brodie E.L."/>
            <person name="Williams K.H."/>
            <person name="Hubbard S.S."/>
            <person name="Banfield J.F."/>
        </authorList>
    </citation>
    <scope>NUCLEOTIDE SEQUENCE [LARGE SCALE GENOMIC DNA]</scope>
</reference>
<dbReference type="EMBL" id="MFIQ01000003">
    <property type="protein sequence ID" value="OGF93807.1"/>
    <property type="molecule type" value="Genomic_DNA"/>
</dbReference>